<keyword evidence="4" id="KW-1185">Reference proteome</keyword>
<dbReference type="SUPFAM" id="SSF53706">
    <property type="entry name" value="Formate dehydrogenase/DMSO reductase, domains 1-3"/>
    <property type="match status" value="1"/>
</dbReference>
<dbReference type="Proteomes" id="UP000317369">
    <property type="component" value="Chromosome"/>
</dbReference>
<dbReference type="InterPro" id="IPR017896">
    <property type="entry name" value="4Fe4S_Fe-S-bd"/>
</dbReference>
<dbReference type="Gene3D" id="3.30.70.20">
    <property type="match status" value="2"/>
</dbReference>
<dbReference type="Gene3D" id="3.40.50.740">
    <property type="match status" value="1"/>
</dbReference>
<dbReference type="PANTHER" id="PTHR42783:SF3">
    <property type="entry name" value="GLUTAMATE SYNTHASE [NADPH] SMALL CHAIN-RELATED"/>
    <property type="match status" value="1"/>
</dbReference>
<feature type="compositionally biased region" description="Basic and acidic residues" evidence="1">
    <location>
        <begin position="1059"/>
        <end position="1079"/>
    </location>
</feature>
<dbReference type="EMBL" id="CP036425">
    <property type="protein sequence ID" value="QDU35053.1"/>
    <property type="molecule type" value="Genomic_DNA"/>
</dbReference>
<dbReference type="CDD" id="cd10551">
    <property type="entry name" value="PsrB"/>
    <property type="match status" value="1"/>
</dbReference>
<dbReference type="KEGG" id="pcor:KS4_31310"/>
<evidence type="ECO:0000313" key="4">
    <source>
        <dbReference type="Proteomes" id="UP000317369"/>
    </source>
</evidence>
<name>A0A517YXV1_9BACT</name>
<dbReference type="InterPro" id="IPR030948">
    <property type="entry name" value="TAT_var_transloc_signal_dom"/>
</dbReference>
<dbReference type="NCBIfam" id="TIGR04519">
    <property type="entry name" value="MoCo_extend_TAT"/>
    <property type="match status" value="1"/>
</dbReference>
<accession>A0A517YXV1</accession>
<reference evidence="3 4" key="1">
    <citation type="submission" date="2019-02" db="EMBL/GenBank/DDBJ databases">
        <title>Deep-cultivation of Planctomycetes and their phenomic and genomic characterization uncovers novel biology.</title>
        <authorList>
            <person name="Wiegand S."/>
            <person name="Jogler M."/>
            <person name="Boedeker C."/>
            <person name="Pinto D."/>
            <person name="Vollmers J."/>
            <person name="Rivas-Marin E."/>
            <person name="Kohn T."/>
            <person name="Peeters S.H."/>
            <person name="Heuer A."/>
            <person name="Rast P."/>
            <person name="Oberbeckmann S."/>
            <person name="Bunk B."/>
            <person name="Jeske O."/>
            <person name="Meyerdierks A."/>
            <person name="Storesund J.E."/>
            <person name="Kallscheuer N."/>
            <person name="Luecker S."/>
            <person name="Lage O.M."/>
            <person name="Pohl T."/>
            <person name="Merkel B.J."/>
            <person name="Hornburger P."/>
            <person name="Mueller R.-W."/>
            <person name="Bruemmer F."/>
            <person name="Labrenz M."/>
            <person name="Spormann A.M."/>
            <person name="Op den Camp H."/>
            <person name="Overmann J."/>
            <person name="Amann R."/>
            <person name="Jetten M.S.M."/>
            <person name="Mascher T."/>
            <person name="Medema M.H."/>
            <person name="Devos D.P."/>
            <person name="Kaster A.-K."/>
            <person name="Ovreas L."/>
            <person name="Rohde M."/>
            <person name="Galperin M.Y."/>
            <person name="Jogler C."/>
        </authorList>
    </citation>
    <scope>NUCLEOTIDE SEQUENCE [LARGE SCALE GENOMIC DNA]</scope>
    <source>
        <strain evidence="3 4">KS4</strain>
    </source>
</reference>
<dbReference type="Pfam" id="PF12838">
    <property type="entry name" value="Fer4_7"/>
    <property type="match status" value="1"/>
</dbReference>
<feature type="domain" description="4Fe-4S ferredoxin-type" evidence="2">
    <location>
        <begin position="792"/>
        <end position="822"/>
    </location>
</feature>
<feature type="domain" description="4Fe-4S ferredoxin-type" evidence="2">
    <location>
        <begin position="884"/>
        <end position="913"/>
    </location>
</feature>
<protein>
    <submittedName>
        <fullName evidence="3">Tetrathionate reductase subunit B</fullName>
    </submittedName>
</protein>
<organism evidence="3 4">
    <name type="scientific">Poriferisphaera corsica</name>
    <dbReference type="NCBI Taxonomy" id="2528020"/>
    <lineage>
        <taxon>Bacteria</taxon>
        <taxon>Pseudomonadati</taxon>
        <taxon>Planctomycetota</taxon>
        <taxon>Phycisphaerae</taxon>
        <taxon>Phycisphaerales</taxon>
        <taxon>Phycisphaeraceae</taxon>
        <taxon>Poriferisphaera</taxon>
    </lineage>
</organism>
<gene>
    <name evidence="3" type="primary">ttrB</name>
    <name evidence="3" type="ORF">KS4_31310</name>
</gene>
<dbReference type="PANTHER" id="PTHR42783">
    <property type="entry name" value="GLUTAMATE SYNTHASE [NADPH] SMALL CHAIN"/>
    <property type="match status" value="1"/>
</dbReference>
<feature type="domain" description="4Fe-4S ferredoxin-type" evidence="2">
    <location>
        <begin position="850"/>
        <end position="883"/>
    </location>
</feature>
<dbReference type="AlphaFoldDB" id="A0A517YXV1"/>
<evidence type="ECO:0000256" key="1">
    <source>
        <dbReference type="SAM" id="MobiDB-lite"/>
    </source>
</evidence>
<sequence length="1079" mass="119522">MSSESENVTGAVYWRSLEEYSNTPEFQEALNDEFAGGYEPEQVLSMSRRRFVQLMAASMSLAGLSLSGCRRYPEEKLAPFAARPAGRVPGGMQYYATMLERGGVADGLVATAFDGRPIKVEGNELHPFSMGAADVFAQASVLEQYDPQRMRWVLNGQGKGSRSTWAGFETTIKRALDGQNGGRLAVLSEMSASPSVKRMKAELAKKYPGMKWYTWESINRDQSIDGLKQAFNGKGARPVYDLSHAKVIATFDADLLWGMGGSIRYSKQWSKVRDGVDKVNGKSSNRLYAVEPSFTQTGSVADYRMNVCSQTVGLLLAEVGRIVTGQRVVEAEGFELTAEERDFAEKLAADLMAHQGESLVVVGESQPAELHALAAVINDVIGNRGKTVSYIEEVEEGNNAKQIAELAKRMADGQIDTLVILGGNPVYDAPADVDFSGGLAKVKNAIHLTTYLNETSVKCEWQLPRAGYLESWGDGRAWDGTVSIQQPLILPLFDGKSPIELLAILADVETRDGYNIVRDTLISEGIVVSGNQVAWQQILKDGLKVGTSYSTISEPAKVGKAIRLGKPSEWEVKFVKSGQVYDGRFANSGWLQELPEAMTKVTWDNVAIVSVKDALTKLNIKKDGQLLKVTVGGKFVLLPAYRMPGQAEGVVTVALGYGRKEQRPGTFSIGDDVGVDVYPLRTSRAMHFTDAKVTVTANRHALALTQNHYLLDAIGMQGKRHRVGDKNKNGSIVRESTLDGYEKDRGFAKRSDHFGTIPLQLWDPPSTNNDGLPSYDADAHQVPVNFKDEHAWGMTVDMNKCIGCNACVVACQAENNIPVAGKDQVLMHREMHWLRTDRYFKTSSEDAYAEKPEIAHMPMMCQHCENAPCEQVCPVAATVHDSEGLNTMVYNRCIGTRYCSNNCPYKVRRFNYFDYHSKNPRGMAKPWLNWPDTQQRDVVNEIKRMMFNPDVTVRMRGVMEKCTYCTQRIAREKIDTKNAWAKGITNNDPNAPTKPTISADALQTACQQTCPTDAIVFGNLLNKDAQVTKNMSQDRTYGVLVQLNTRPRTQYMAKIRNPRKNDTAEYHEESAQKVEHTEA</sequence>
<dbReference type="OrthoDB" id="9779457at2"/>
<dbReference type="SUPFAM" id="SSF54862">
    <property type="entry name" value="4Fe-4S ferredoxins"/>
    <property type="match status" value="1"/>
</dbReference>
<dbReference type="PROSITE" id="PS51379">
    <property type="entry name" value="4FE4S_FER_2"/>
    <property type="match status" value="3"/>
</dbReference>
<evidence type="ECO:0000313" key="3">
    <source>
        <dbReference type="EMBL" id="QDU35053.1"/>
    </source>
</evidence>
<dbReference type="RefSeq" id="WP_145079803.1">
    <property type="nucleotide sequence ID" value="NZ_CP036425.1"/>
</dbReference>
<feature type="region of interest" description="Disordered" evidence="1">
    <location>
        <begin position="1053"/>
        <end position="1079"/>
    </location>
</feature>
<proteinExistence type="predicted"/>
<evidence type="ECO:0000259" key="2">
    <source>
        <dbReference type="PROSITE" id="PS51379"/>
    </source>
</evidence>